<dbReference type="Pfam" id="PF17784">
    <property type="entry name" value="Sulfotransfer_4"/>
    <property type="match status" value="1"/>
</dbReference>
<dbReference type="RefSeq" id="WP_263722569.1">
    <property type="nucleotide sequence ID" value="NZ_JAOWLA010000014.1"/>
</dbReference>
<dbReference type="InterPro" id="IPR040632">
    <property type="entry name" value="Sulfotransfer_4"/>
</dbReference>
<dbReference type="EMBL" id="JAOWLA010000014">
    <property type="protein sequence ID" value="MCV2865938.1"/>
    <property type="molecule type" value="Genomic_DNA"/>
</dbReference>
<evidence type="ECO:0008006" key="3">
    <source>
        <dbReference type="Google" id="ProtNLM"/>
    </source>
</evidence>
<gene>
    <name evidence="1" type="ORF">OE647_14535</name>
</gene>
<proteinExistence type="predicted"/>
<evidence type="ECO:0000313" key="2">
    <source>
        <dbReference type="Proteomes" id="UP001652503"/>
    </source>
</evidence>
<organism evidence="1 2">
    <name type="scientific">Albidovulum sediminicola</name>
    <dbReference type="NCBI Taxonomy" id="2984331"/>
    <lineage>
        <taxon>Bacteria</taxon>
        <taxon>Pseudomonadati</taxon>
        <taxon>Pseudomonadota</taxon>
        <taxon>Alphaproteobacteria</taxon>
        <taxon>Rhodobacterales</taxon>
        <taxon>Paracoccaceae</taxon>
        <taxon>Albidovulum</taxon>
    </lineage>
</organism>
<reference evidence="1 2" key="1">
    <citation type="submission" date="2022-10" db="EMBL/GenBank/DDBJ databases">
        <title>Defluviimonas sp. nov., isolated from ocean surface water.</title>
        <authorList>
            <person name="He W."/>
            <person name="Wang L."/>
            <person name="Zhang D.-F."/>
        </authorList>
    </citation>
    <scope>NUCLEOTIDE SEQUENCE [LARGE SCALE GENOMIC DNA]</scope>
    <source>
        <strain evidence="1 2">WL0075</strain>
    </source>
</reference>
<comment type="caution">
    <text evidence="1">The sequence shown here is derived from an EMBL/GenBank/DDBJ whole genome shotgun (WGS) entry which is preliminary data.</text>
</comment>
<keyword evidence="2" id="KW-1185">Reference proteome</keyword>
<protein>
    <recommendedName>
        <fullName evidence="3">Sulfotransferase family protein</fullName>
    </recommendedName>
</protein>
<name>A0ABT2Z483_9RHOB</name>
<dbReference type="InterPro" id="IPR027417">
    <property type="entry name" value="P-loop_NTPase"/>
</dbReference>
<dbReference type="Gene3D" id="3.40.50.300">
    <property type="entry name" value="P-loop containing nucleotide triphosphate hydrolases"/>
    <property type="match status" value="1"/>
</dbReference>
<evidence type="ECO:0000313" key="1">
    <source>
        <dbReference type="EMBL" id="MCV2865938.1"/>
    </source>
</evidence>
<sequence>MNWLRGLAAPAARGGAKVFCIGFNKTGTTSLHALFGRVGLSSVHNIAWPVQSHTEDGRAYFAQADCYTDGEQASFHSLEAWFPDAVFILNTRDERSWLRSRLKHVLRFGVPTGESDCPVLRKLGGMAHEFFACPEMALAAWISQRRVYEQHARQHFAGKPNFLELRVTEDRDWAMKVQELLVANQVLARVKPLAEAPDANKRDSSEIADQRRLAEYMALADHVLEQINRIEGGTAADTRIRRSS</sequence>
<accession>A0ABT2Z483</accession>
<dbReference type="Proteomes" id="UP001652503">
    <property type="component" value="Unassembled WGS sequence"/>
</dbReference>
<dbReference type="SUPFAM" id="SSF52540">
    <property type="entry name" value="P-loop containing nucleoside triphosphate hydrolases"/>
    <property type="match status" value="1"/>
</dbReference>